<evidence type="ECO:0008006" key="8">
    <source>
        <dbReference type="Google" id="ProtNLM"/>
    </source>
</evidence>
<sequence>MKSSFLKKHEAYLSEFVYGGMDGCVTTFAVVAGSVGASLDSAVIIILGFANLIADGFAMSVGAYLSHNTARDNRLKLQATENPAAGQTPAGVPDPEPGKSALRIGGVTFASFLAIGLVPLLVYVVDYLYPLDVNHFLVACILTGIGFLFIGLLKAYVNRTRMLRAVVEVLALGAAAAIVAYYVGDLLERLISG</sequence>
<evidence type="ECO:0000313" key="7">
    <source>
        <dbReference type="Proteomes" id="UP000009049"/>
    </source>
</evidence>
<name>A4CGC1_ROBBH</name>
<gene>
    <name evidence="6" type="ordered locus">RB2501_03755</name>
</gene>
<feature type="transmembrane region" description="Helical" evidence="5">
    <location>
        <begin position="12"/>
        <end position="36"/>
    </location>
</feature>
<evidence type="ECO:0000256" key="2">
    <source>
        <dbReference type="ARBA" id="ARBA00022692"/>
    </source>
</evidence>
<dbReference type="GO" id="GO:0030026">
    <property type="term" value="P:intracellular manganese ion homeostasis"/>
    <property type="evidence" value="ECO:0007669"/>
    <property type="project" value="InterPro"/>
</dbReference>
<dbReference type="PANTHER" id="PTHR31851">
    <property type="entry name" value="FE(2+)/MN(2+) TRANSPORTER PCL1"/>
    <property type="match status" value="1"/>
</dbReference>
<dbReference type="RefSeq" id="WP_012813674.1">
    <property type="nucleotide sequence ID" value="NC_013222.1"/>
</dbReference>
<keyword evidence="2 5" id="KW-0812">Transmembrane</keyword>
<dbReference type="STRING" id="313596.RB2501_03755"/>
<organism evidence="6 7">
    <name type="scientific">Robiginitalea biformata (strain ATCC BAA-864 / DSM 15991 / KCTC 12146 / HTCC2501)</name>
    <dbReference type="NCBI Taxonomy" id="313596"/>
    <lineage>
        <taxon>Bacteria</taxon>
        <taxon>Pseudomonadati</taxon>
        <taxon>Bacteroidota</taxon>
        <taxon>Flavobacteriia</taxon>
        <taxon>Flavobacteriales</taxon>
        <taxon>Flavobacteriaceae</taxon>
        <taxon>Robiginitalea</taxon>
    </lineage>
</organism>
<dbReference type="AlphaFoldDB" id="A4CGC1"/>
<protein>
    <recommendedName>
        <fullName evidence="8">Integral membrane protein</fullName>
    </recommendedName>
</protein>
<evidence type="ECO:0000313" key="6">
    <source>
        <dbReference type="EMBL" id="EAR15979.1"/>
    </source>
</evidence>
<dbReference type="GO" id="GO:0012505">
    <property type="term" value="C:endomembrane system"/>
    <property type="evidence" value="ECO:0007669"/>
    <property type="project" value="UniProtKB-SubCell"/>
</dbReference>
<reference evidence="6 7" key="1">
    <citation type="journal article" date="2009" name="J. Bacteriol.">
        <title>Complete genome sequence of Robiginitalea biformata HTCC2501.</title>
        <authorList>
            <person name="Oh H.M."/>
            <person name="Giovannoni S.J."/>
            <person name="Lee K."/>
            <person name="Ferriera S."/>
            <person name="Johnson J."/>
            <person name="Cho J.C."/>
        </authorList>
    </citation>
    <scope>NUCLEOTIDE SEQUENCE [LARGE SCALE GENOMIC DNA]</scope>
    <source>
        <strain evidence="7">ATCC BAA-864 / HTCC2501 / KCTC 12146</strain>
    </source>
</reference>
<feature type="transmembrane region" description="Helical" evidence="5">
    <location>
        <begin position="42"/>
        <end position="65"/>
    </location>
</feature>
<dbReference type="OrthoDB" id="9781619at2"/>
<feature type="transmembrane region" description="Helical" evidence="5">
    <location>
        <begin position="135"/>
        <end position="153"/>
    </location>
</feature>
<evidence type="ECO:0000256" key="1">
    <source>
        <dbReference type="ARBA" id="ARBA00004127"/>
    </source>
</evidence>
<feature type="transmembrane region" description="Helical" evidence="5">
    <location>
        <begin position="165"/>
        <end position="184"/>
    </location>
</feature>
<evidence type="ECO:0000256" key="3">
    <source>
        <dbReference type="ARBA" id="ARBA00022989"/>
    </source>
</evidence>
<dbReference type="Proteomes" id="UP000009049">
    <property type="component" value="Chromosome"/>
</dbReference>
<evidence type="ECO:0000256" key="5">
    <source>
        <dbReference type="SAM" id="Phobius"/>
    </source>
</evidence>
<accession>A4CGC1</accession>
<dbReference type="eggNOG" id="COG1814">
    <property type="taxonomic scope" value="Bacteria"/>
</dbReference>
<dbReference type="Pfam" id="PF01988">
    <property type="entry name" value="VIT1"/>
    <property type="match status" value="2"/>
</dbReference>
<dbReference type="KEGG" id="rbi:RB2501_03755"/>
<comment type="subcellular location">
    <subcellularLocation>
        <location evidence="1">Endomembrane system</location>
        <topology evidence="1">Multi-pass membrane protein</topology>
    </subcellularLocation>
</comment>
<feature type="transmembrane region" description="Helical" evidence="5">
    <location>
        <begin position="107"/>
        <end position="129"/>
    </location>
</feature>
<evidence type="ECO:0000256" key="4">
    <source>
        <dbReference type="ARBA" id="ARBA00023136"/>
    </source>
</evidence>
<dbReference type="EMBL" id="CP001712">
    <property type="protein sequence ID" value="EAR15979.1"/>
    <property type="molecule type" value="Genomic_DNA"/>
</dbReference>
<keyword evidence="3 5" id="KW-1133">Transmembrane helix</keyword>
<keyword evidence="4 5" id="KW-0472">Membrane</keyword>
<dbReference type="HOGENOM" id="CLU_038957_2_0_10"/>
<dbReference type="GO" id="GO:0005384">
    <property type="term" value="F:manganese ion transmembrane transporter activity"/>
    <property type="evidence" value="ECO:0007669"/>
    <property type="project" value="InterPro"/>
</dbReference>
<keyword evidence="7" id="KW-1185">Reference proteome</keyword>
<proteinExistence type="predicted"/>
<dbReference type="InterPro" id="IPR008217">
    <property type="entry name" value="Ccc1_fam"/>
</dbReference>